<feature type="transmembrane region" description="Helical" evidence="1">
    <location>
        <begin position="81"/>
        <end position="104"/>
    </location>
</feature>
<feature type="transmembrane region" description="Helical" evidence="1">
    <location>
        <begin position="287"/>
        <end position="306"/>
    </location>
</feature>
<feature type="transmembrane region" description="Helical" evidence="1">
    <location>
        <begin position="201"/>
        <end position="222"/>
    </location>
</feature>
<evidence type="ECO:0000313" key="2">
    <source>
        <dbReference type="EMBL" id="MBM9432114.1"/>
    </source>
</evidence>
<protein>
    <submittedName>
        <fullName evidence="2">DUF2079 domain-containing protein</fullName>
    </submittedName>
</protein>
<dbReference type="Pfam" id="PF09852">
    <property type="entry name" value="DUF2079"/>
    <property type="match status" value="1"/>
</dbReference>
<feature type="transmembrane region" description="Helical" evidence="1">
    <location>
        <begin position="248"/>
        <end position="267"/>
    </location>
</feature>
<name>A0ABS2TBU6_9ACTO</name>
<keyword evidence="1" id="KW-1133">Transmembrane helix</keyword>
<reference evidence="3" key="1">
    <citation type="submission" date="2021-02" db="EMBL/GenBank/DDBJ databases">
        <title>Leucobacter sp. CX169.</title>
        <authorList>
            <person name="Cheng Y."/>
        </authorList>
    </citation>
    <scope>NUCLEOTIDE SEQUENCE [LARGE SCALE GENOMIC DNA]</scope>
    <source>
        <strain evidence="3">JY899</strain>
    </source>
</reference>
<comment type="caution">
    <text evidence="2">The sequence shown here is derived from an EMBL/GenBank/DDBJ whole genome shotgun (WGS) entry which is preliminary data.</text>
</comment>
<organism evidence="2 3">
    <name type="scientific">Flaviflexus equikiangi</name>
    <dbReference type="NCBI Taxonomy" id="2758573"/>
    <lineage>
        <taxon>Bacteria</taxon>
        <taxon>Bacillati</taxon>
        <taxon>Actinomycetota</taxon>
        <taxon>Actinomycetes</taxon>
        <taxon>Actinomycetales</taxon>
        <taxon>Actinomycetaceae</taxon>
        <taxon>Flaviflexus</taxon>
    </lineage>
</organism>
<keyword evidence="1" id="KW-0472">Membrane</keyword>
<accession>A0ABS2TBU6</accession>
<dbReference type="RefSeq" id="WP_204736171.1">
    <property type="nucleotide sequence ID" value="NZ_JACEXG010000001.1"/>
</dbReference>
<dbReference type="EMBL" id="JAFFJS010000001">
    <property type="protein sequence ID" value="MBM9432114.1"/>
    <property type="molecule type" value="Genomic_DNA"/>
</dbReference>
<evidence type="ECO:0000256" key="1">
    <source>
        <dbReference type="SAM" id="Phobius"/>
    </source>
</evidence>
<dbReference type="InterPro" id="IPR018650">
    <property type="entry name" value="STSV1_Orf64"/>
</dbReference>
<sequence length="429" mass="47673">MRRLLLPAGFTAGAFVLYTALSWIMWDNYISPSWDLGIFTQLADAYARLDTPIVNIKGEGYNLLGDHFHPILVLLAPFFRLFPTGFTLLVIQAGLFAVSAWPIVGLAEERLGRRPALLVGASYVLSWGLINAVWAQFHEIAFAVPLLAFGLVWWVRGSLPQAAIAISLLVFVKEDLGLTVAAFGVAAYLRERSRTSLRYGAFFVAWGVSWFVLATMVILPALNPQGQWDYTDNLSLLNQITAGAGEKILTLALLALAAGIIGVRSPWMLVMAPTLAWRFVGNVTYYWGWEFHYSAPLIPIAAVALIDSARGRWSRIAPLIAFITSVGMLTQTNISILWDRDGWEADASGALAVAQSYETVATDLSLLAYLAPQTDTYWYGTLGEVEPDAIAVNWWRLGRDAEEWAKDRFGGEWATVYRHERWQVIEPVR</sequence>
<proteinExistence type="predicted"/>
<dbReference type="Proteomes" id="UP000705983">
    <property type="component" value="Unassembled WGS sequence"/>
</dbReference>
<evidence type="ECO:0000313" key="3">
    <source>
        <dbReference type="Proteomes" id="UP000705983"/>
    </source>
</evidence>
<keyword evidence="1" id="KW-0812">Transmembrane</keyword>
<keyword evidence="3" id="KW-1185">Reference proteome</keyword>
<gene>
    <name evidence="2" type="ORF">JVW63_00085</name>
</gene>
<feature type="transmembrane region" description="Helical" evidence="1">
    <location>
        <begin position="116"/>
        <end position="134"/>
    </location>
</feature>